<dbReference type="Proteomes" id="UP000288951">
    <property type="component" value="Unassembled WGS sequence"/>
</dbReference>
<evidence type="ECO:0000256" key="1">
    <source>
        <dbReference type="SAM" id="MobiDB-lite"/>
    </source>
</evidence>
<accession>A0A437UDX7</accession>
<keyword evidence="3" id="KW-1185">Reference proteome</keyword>
<sequence length="609" mass="69545">MKKAMQGETDIRELEFYVTVEYYKNKKHTTTNVDIQNPLPTENTPPSQSTGIKKAKGSPAEEKPKSKKEESGLLNPISETLGEIWDWVETQGTALRDKPHTIEIPEGKSPAIVGKTKVEHPKNNTETNCICKQYDLIWGNKVNCDFRKKVVQICAELWGESKKIEMANGLMAVMYVETRKTFKANQLEGYNSLIPKEDMEIKHFRKDGKRKSSRAIGLIQFTQDALVALGEYKSNKNLSIEERFDELNRVKLKFAKMSELVQLDYVKKYFELGDAYKNFKTAEDIYLHVFAPKGVGKGDDFVLYREGTDEYDSNISIDTENNNDGKIQRKEILGRYKSSFSKGQSSKENDFSCKPTPTVKTDSKGITTYHIFREGRIEKQIPKQIKSGYEKKYRYVYHDENGTEHEICIFDFITAGAWEKGKKTKTKTGVWEKRFAEGKTRYFKKGNGTVELLKMKLPLNYTKGKVKIKLADNTSREYVNPKVFASIIGALAECAYDDVQMNGFTTSDGTGAPSVSHINGTAGDFRYLRKDKKLIGLEINNDPTKLDITRQEKFIDALVKFGYSTFLSYNITLNGKKFILKKCTPLEGHHNHIHLNKAGYNPKYKETKE</sequence>
<feature type="compositionally biased region" description="Polar residues" evidence="1">
    <location>
        <begin position="30"/>
        <end position="51"/>
    </location>
</feature>
<feature type="region of interest" description="Disordered" evidence="1">
    <location>
        <begin position="27"/>
        <end position="73"/>
    </location>
</feature>
<dbReference type="OrthoDB" id="1377363at2"/>
<evidence type="ECO:0000313" key="3">
    <source>
        <dbReference type="Proteomes" id="UP000288951"/>
    </source>
</evidence>
<reference evidence="2" key="1">
    <citation type="submission" date="2018-12" db="EMBL/GenBank/DDBJ databases">
        <title>Draft genome sequence of Flaovobacterium columnare ARS1 isolated from channel catfish in Alabama.</title>
        <authorList>
            <person name="Cai W."/>
            <person name="Arias C."/>
        </authorList>
    </citation>
    <scope>NUCLEOTIDE SEQUENCE [LARGE SCALE GENOMIC DNA]</scope>
    <source>
        <strain evidence="2">ARS1</strain>
    </source>
</reference>
<feature type="compositionally biased region" description="Basic and acidic residues" evidence="1">
    <location>
        <begin position="59"/>
        <end position="71"/>
    </location>
</feature>
<gene>
    <name evidence="2" type="ORF">EH230_01655</name>
</gene>
<dbReference type="AlphaFoldDB" id="A0A437UDX7"/>
<protein>
    <recommendedName>
        <fullName evidence="4">Transglycosylase SLT domain-containing protein</fullName>
    </recommendedName>
</protein>
<evidence type="ECO:0008006" key="4">
    <source>
        <dbReference type="Google" id="ProtNLM"/>
    </source>
</evidence>
<organism evidence="2 3">
    <name type="scientific">Flavobacterium columnare</name>
    <dbReference type="NCBI Taxonomy" id="996"/>
    <lineage>
        <taxon>Bacteria</taxon>
        <taxon>Pseudomonadati</taxon>
        <taxon>Bacteroidota</taxon>
        <taxon>Flavobacteriia</taxon>
        <taxon>Flavobacteriales</taxon>
        <taxon>Flavobacteriaceae</taxon>
        <taxon>Flavobacterium</taxon>
    </lineage>
</organism>
<dbReference type="RefSeq" id="WP_127822864.1">
    <property type="nucleotide sequence ID" value="NZ_RQSM01000002.1"/>
</dbReference>
<comment type="caution">
    <text evidence="2">The sequence shown here is derived from an EMBL/GenBank/DDBJ whole genome shotgun (WGS) entry which is preliminary data.</text>
</comment>
<proteinExistence type="predicted"/>
<dbReference type="EMBL" id="RQSM01000002">
    <property type="protein sequence ID" value="RVU91708.1"/>
    <property type="molecule type" value="Genomic_DNA"/>
</dbReference>
<evidence type="ECO:0000313" key="2">
    <source>
        <dbReference type="EMBL" id="RVU91708.1"/>
    </source>
</evidence>
<name>A0A437UDX7_9FLAO</name>